<evidence type="ECO:0000313" key="1">
    <source>
        <dbReference type="EMBL" id="KAI8537679.1"/>
    </source>
</evidence>
<gene>
    <name evidence="1" type="ORF">RHMOL_Rhmol09G0042900</name>
</gene>
<accession>A0ACC0MAR7</accession>
<dbReference type="Proteomes" id="UP001062846">
    <property type="component" value="Chromosome 9"/>
</dbReference>
<protein>
    <submittedName>
        <fullName evidence="1">Uncharacterized protein</fullName>
    </submittedName>
</protein>
<comment type="caution">
    <text evidence="1">The sequence shown here is derived from an EMBL/GenBank/DDBJ whole genome shotgun (WGS) entry which is preliminary data.</text>
</comment>
<dbReference type="EMBL" id="CM046396">
    <property type="protein sequence ID" value="KAI8537679.1"/>
    <property type="molecule type" value="Genomic_DNA"/>
</dbReference>
<proteinExistence type="predicted"/>
<reference evidence="1" key="1">
    <citation type="submission" date="2022-02" db="EMBL/GenBank/DDBJ databases">
        <title>Plant Genome Project.</title>
        <authorList>
            <person name="Zhang R.-G."/>
        </authorList>
    </citation>
    <scope>NUCLEOTIDE SEQUENCE</scope>
    <source>
        <strain evidence="1">AT1</strain>
    </source>
</reference>
<organism evidence="1 2">
    <name type="scientific">Rhododendron molle</name>
    <name type="common">Chinese azalea</name>
    <name type="synonym">Azalea mollis</name>
    <dbReference type="NCBI Taxonomy" id="49168"/>
    <lineage>
        <taxon>Eukaryota</taxon>
        <taxon>Viridiplantae</taxon>
        <taxon>Streptophyta</taxon>
        <taxon>Embryophyta</taxon>
        <taxon>Tracheophyta</taxon>
        <taxon>Spermatophyta</taxon>
        <taxon>Magnoliopsida</taxon>
        <taxon>eudicotyledons</taxon>
        <taxon>Gunneridae</taxon>
        <taxon>Pentapetalae</taxon>
        <taxon>asterids</taxon>
        <taxon>Ericales</taxon>
        <taxon>Ericaceae</taxon>
        <taxon>Ericoideae</taxon>
        <taxon>Rhodoreae</taxon>
        <taxon>Rhododendron</taxon>
    </lineage>
</organism>
<evidence type="ECO:0000313" key="2">
    <source>
        <dbReference type="Proteomes" id="UP001062846"/>
    </source>
</evidence>
<keyword evidence="2" id="KW-1185">Reference proteome</keyword>
<name>A0ACC0MAR7_RHOML</name>
<sequence length="195" mass="21233">MVVMARANFAQLEFSSTRVIPPVHTDNQPSTDVASTWVALDISKLKANCDVAYKKEDTNNKVAVVIRDHRGATIDGRAKTFNILSALQGELVAIREACFMVSRSSWQGATVESDCREAILLSSSENIPPWEVAAVVLDIRELAKARGIIFSWARRTANKAVHTVAALAKSGNLPCNWVSSPPFSLLSVLEIDSPL</sequence>